<dbReference type="Proteomes" id="UP000006983">
    <property type="component" value="Unassembled WGS sequence"/>
</dbReference>
<sequence>MMKNRAYKNYIFDFYGTLVDILTDEKDPVLWDTLGQLYQAYGAAYEGDALKKAYAKRVAQTRKELIEIKGVAYPEVDLVHIFNQLYVDGRSQSSNSSQPDDWGNLIAMVFRVLSRKQLLAYPHTKEVLTFLKEQGCRLYLLSNAQAAFTNAEIDLMELRPYFDAIYLSSDAGICKPQPEFLKQVLDDHGLKPSETVMVGNDLTTDIAVAEAVGIDGILLNTFPYSRRELEKSPIKPDRVITDIEALKTNFT</sequence>
<dbReference type="PATRIC" id="fig|1200793.3.peg.1837"/>
<dbReference type="SFLD" id="SFLDG01129">
    <property type="entry name" value="C1.5:_HAD__Beta-PGM__Phosphata"/>
    <property type="match status" value="1"/>
</dbReference>
<evidence type="ECO:0000256" key="4">
    <source>
        <dbReference type="ARBA" id="ARBA00022842"/>
    </source>
</evidence>
<evidence type="ECO:0000313" key="6">
    <source>
        <dbReference type="Proteomes" id="UP000006983"/>
    </source>
</evidence>
<evidence type="ECO:0000256" key="3">
    <source>
        <dbReference type="ARBA" id="ARBA00022801"/>
    </source>
</evidence>
<gene>
    <name evidence="5" type="ORF">RSSL_01878</name>
</gene>
<dbReference type="EMBL" id="ALIF01000006">
    <property type="protein sequence ID" value="EJO15860.1"/>
    <property type="molecule type" value="Genomic_DNA"/>
</dbReference>
<dbReference type="PRINTS" id="PR00413">
    <property type="entry name" value="HADHALOGNASE"/>
</dbReference>
<dbReference type="InterPro" id="IPR036412">
    <property type="entry name" value="HAD-like_sf"/>
</dbReference>
<evidence type="ECO:0000256" key="2">
    <source>
        <dbReference type="ARBA" id="ARBA00022723"/>
    </source>
</evidence>
<dbReference type="PANTHER" id="PTHR46470">
    <property type="entry name" value="N-ACYLNEURAMINATE-9-PHOSPHATASE"/>
    <property type="match status" value="1"/>
</dbReference>
<evidence type="ECO:0000256" key="1">
    <source>
        <dbReference type="ARBA" id="ARBA00001946"/>
    </source>
</evidence>
<name>J7T582_STRSL</name>
<dbReference type="SUPFAM" id="SSF56784">
    <property type="entry name" value="HAD-like"/>
    <property type="match status" value="1"/>
</dbReference>
<dbReference type="Gene3D" id="3.40.50.1000">
    <property type="entry name" value="HAD superfamily/HAD-like"/>
    <property type="match status" value="1"/>
</dbReference>
<dbReference type="InterPro" id="IPR051400">
    <property type="entry name" value="HAD-like_hydrolase"/>
</dbReference>
<evidence type="ECO:0000313" key="5">
    <source>
        <dbReference type="EMBL" id="EJO15860.1"/>
    </source>
</evidence>
<comment type="caution">
    <text evidence="5">The sequence shown here is derived from an EMBL/GenBank/DDBJ whole genome shotgun (WGS) entry which is preliminary data.</text>
</comment>
<dbReference type="GO" id="GO:0046872">
    <property type="term" value="F:metal ion binding"/>
    <property type="evidence" value="ECO:0007669"/>
    <property type="project" value="UniProtKB-KW"/>
</dbReference>
<comment type="cofactor">
    <cofactor evidence="1">
        <name>Mg(2+)</name>
        <dbReference type="ChEBI" id="CHEBI:18420"/>
    </cofactor>
</comment>
<dbReference type="GO" id="GO:0016791">
    <property type="term" value="F:phosphatase activity"/>
    <property type="evidence" value="ECO:0007669"/>
    <property type="project" value="TreeGrafter"/>
</dbReference>
<dbReference type="Pfam" id="PF00702">
    <property type="entry name" value="Hydrolase"/>
    <property type="match status" value="1"/>
</dbReference>
<keyword evidence="4" id="KW-0460">Magnesium</keyword>
<dbReference type="PANTHER" id="PTHR46470:SF2">
    <property type="entry name" value="GLYCERALDEHYDE 3-PHOSPHATE PHOSPHATASE"/>
    <property type="match status" value="1"/>
</dbReference>
<reference evidence="5 6" key="1">
    <citation type="journal article" date="2012" name="J. Bacteriol.">
        <title>Genome Sequence of the Lantibiotic Bacteriocin Producer Streptococcus salivarius Strain K12.</title>
        <authorList>
            <person name="Barretto C."/>
            <person name="Alvarez-Martin P."/>
            <person name="Foata F."/>
            <person name="Renault P."/>
            <person name="Berger B."/>
        </authorList>
    </citation>
    <scope>NUCLEOTIDE SEQUENCE [LARGE SCALE GENOMIC DNA]</scope>
    <source>
        <strain evidence="5 6">K12</strain>
    </source>
</reference>
<organism evidence="5 6">
    <name type="scientific">Streptococcus salivarius K12</name>
    <dbReference type="NCBI Taxonomy" id="1200793"/>
    <lineage>
        <taxon>Bacteria</taxon>
        <taxon>Bacillati</taxon>
        <taxon>Bacillota</taxon>
        <taxon>Bacilli</taxon>
        <taxon>Lactobacillales</taxon>
        <taxon>Streptococcaceae</taxon>
        <taxon>Streptococcus</taxon>
    </lineage>
</organism>
<accession>J7T582</accession>
<keyword evidence="2" id="KW-0479">Metal-binding</keyword>
<proteinExistence type="predicted"/>
<dbReference type="NCBIfam" id="TIGR01509">
    <property type="entry name" value="HAD-SF-IA-v3"/>
    <property type="match status" value="1"/>
</dbReference>
<dbReference type="GO" id="GO:0044281">
    <property type="term" value="P:small molecule metabolic process"/>
    <property type="evidence" value="ECO:0007669"/>
    <property type="project" value="UniProtKB-ARBA"/>
</dbReference>
<dbReference type="InterPro" id="IPR023214">
    <property type="entry name" value="HAD_sf"/>
</dbReference>
<dbReference type="InterPro" id="IPR006439">
    <property type="entry name" value="HAD-SF_hydro_IA"/>
</dbReference>
<protein>
    <submittedName>
        <fullName evidence="5">Hydrolase (HAD superfamily)</fullName>
    </submittedName>
</protein>
<dbReference type="SFLD" id="SFLDS00003">
    <property type="entry name" value="Haloacid_Dehalogenase"/>
    <property type="match status" value="1"/>
</dbReference>
<keyword evidence="6" id="KW-1185">Reference proteome</keyword>
<dbReference type="AlphaFoldDB" id="J7T582"/>
<keyword evidence="3 5" id="KW-0378">Hydrolase</keyword>
<dbReference type="NCBIfam" id="TIGR01549">
    <property type="entry name" value="HAD-SF-IA-v1"/>
    <property type="match status" value="1"/>
</dbReference>